<name>A0A6A6SIJ5_9PLEO</name>
<sequence>MKAATAFFVLLGSCFSLVESKCFLPDGSAATNSQWGVCSEDASNPLSSICCALNRTNVAGGKSSDGLTADTCLPNGLCQNESEDDSGNHHFTYQRAYCTTADWNSGKCLTTCGATGTGFKQMTPCDGTSTSDRWCCGNTKNCCNADNKIDIVTLAAKFGESSSTAKASSTPTSSGSSNTASNTASASTSNASSATSSPTSASEATGLSTGAKAGIGIGAVVGCAALVGVGVWLTLASRRKNGKAGSAETPELDGHYAADAKRPYMIAEGSIHEASHRDTGELSGQTFTRPPGELPGQAIVSELPGDNGVPEKGRHF</sequence>
<proteinExistence type="predicted"/>
<accession>A0A6A6SIJ5</accession>
<gene>
    <name evidence="4" type="ORF">P280DRAFT_464988</name>
</gene>
<feature type="signal peptide" evidence="3">
    <location>
        <begin position="1"/>
        <end position="20"/>
    </location>
</feature>
<keyword evidence="2" id="KW-0812">Transmembrane</keyword>
<keyword evidence="2" id="KW-1133">Transmembrane helix</keyword>
<feature type="region of interest" description="Disordered" evidence="1">
    <location>
        <begin position="274"/>
        <end position="316"/>
    </location>
</feature>
<keyword evidence="3" id="KW-0732">Signal</keyword>
<protein>
    <submittedName>
        <fullName evidence="4">Uncharacterized protein</fullName>
    </submittedName>
</protein>
<organism evidence="4 5">
    <name type="scientific">Massarina eburnea CBS 473.64</name>
    <dbReference type="NCBI Taxonomy" id="1395130"/>
    <lineage>
        <taxon>Eukaryota</taxon>
        <taxon>Fungi</taxon>
        <taxon>Dikarya</taxon>
        <taxon>Ascomycota</taxon>
        <taxon>Pezizomycotina</taxon>
        <taxon>Dothideomycetes</taxon>
        <taxon>Pleosporomycetidae</taxon>
        <taxon>Pleosporales</taxon>
        <taxon>Massarineae</taxon>
        <taxon>Massarinaceae</taxon>
        <taxon>Massarina</taxon>
    </lineage>
</organism>
<feature type="transmembrane region" description="Helical" evidence="2">
    <location>
        <begin position="213"/>
        <end position="235"/>
    </location>
</feature>
<dbReference type="EMBL" id="MU006776">
    <property type="protein sequence ID" value="KAF2646827.1"/>
    <property type="molecule type" value="Genomic_DNA"/>
</dbReference>
<dbReference type="OrthoDB" id="5215637at2759"/>
<evidence type="ECO:0000256" key="2">
    <source>
        <dbReference type="SAM" id="Phobius"/>
    </source>
</evidence>
<reference evidence="4" key="1">
    <citation type="journal article" date="2020" name="Stud. Mycol.">
        <title>101 Dothideomycetes genomes: a test case for predicting lifestyles and emergence of pathogens.</title>
        <authorList>
            <person name="Haridas S."/>
            <person name="Albert R."/>
            <person name="Binder M."/>
            <person name="Bloem J."/>
            <person name="Labutti K."/>
            <person name="Salamov A."/>
            <person name="Andreopoulos B."/>
            <person name="Baker S."/>
            <person name="Barry K."/>
            <person name="Bills G."/>
            <person name="Bluhm B."/>
            <person name="Cannon C."/>
            <person name="Castanera R."/>
            <person name="Culley D."/>
            <person name="Daum C."/>
            <person name="Ezra D."/>
            <person name="Gonzalez J."/>
            <person name="Henrissat B."/>
            <person name="Kuo A."/>
            <person name="Liang C."/>
            <person name="Lipzen A."/>
            <person name="Lutzoni F."/>
            <person name="Magnuson J."/>
            <person name="Mondo S."/>
            <person name="Nolan M."/>
            <person name="Ohm R."/>
            <person name="Pangilinan J."/>
            <person name="Park H.-J."/>
            <person name="Ramirez L."/>
            <person name="Alfaro M."/>
            <person name="Sun H."/>
            <person name="Tritt A."/>
            <person name="Yoshinaga Y."/>
            <person name="Zwiers L.-H."/>
            <person name="Turgeon B."/>
            <person name="Goodwin S."/>
            <person name="Spatafora J."/>
            <person name="Crous P."/>
            <person name="Grigoriev I."/>
        </authorList>
    </citation>
    <scope>NUCLEOTIDE SEQUENCE</scope>
    <source>
        <strain evidence="4">CBS 473.64</strain>
    </source>
</reference>
<evidence type="ECO:0000256" key="3">
    <source>
        <dbReference type="SAM" id="SignalP"/>
    </source>
</evidence>
<dbReference type="AlphaFoldDB" id="A0A6A6SIJ5"/>
<keyword evidence="2" id="KW-0472">Membrane</keyword>
<evidence type="ECO:0000313" key="4">
    <source>
        <dbReference type="EMBL" id="KAF2646827.1"/>
    </source>
</evidence>
<dbReference type="PROSITE" id="PS50231">
    <property type="entry name" value="RICIN_B_LECTIN"/>
    <property type="match status" value="1"/>
</dbReference>
<evidence type="ECO:0000313" key="5">
    <source>
        <dbReference type="Proteomes" id="UP000799753"/>
    </source>
</evidence>
<dbReference type="Proteomes" id="UP000799753">
    <property type="component" value="Unassembled WGS sequence"/>
</dbReference>
<feature type="chain" id="PRO_5025328235" evidence="3">
    <location>
        <begin position="21"/>
        <end position="316"/>
    </location>
</feature>
<evidence type="ECO:0000256" key="1">
    <source>
        <dbReference type="SAM" id="MobiDB-lite"/>
    </source>
</evidence>
<feature type="region of interest" description="Disordered" evidence="1">
    <location>
        <begin position="163"/>
        <end position="206"/>
    </location>
</feature>
<keyword evidence="5" id="KW-1185">Reference proteome</keyword>